<evidence type="ECO:0008006" key="4">
    <source>
        <dbReference type="Google" id="ProtNLM"/>
    </source>
</evidence>
<evidence type="ECO:0000313" key="2">
    <source>
        <dbReference type="EMBL" id="MET6990803.1"/>
    </source>
</evidence>
<reference evidence="2 3" key="1">
    <citation type="submission" date="2024-07" db="EMBL/GenBank/DDBJ databases">
        <title>The genome sequence of type strain Sediminicola arcticus GDMCC 1.2805.</title>
        <authorList>
            <person name="Liu Y."/>
        </authorList>
    </citation>
    <scope>NUCLEOTIDE SEQUENCE [LARGE SCALE GENOMIC DNA]</scope>
    <source>
        <strain evidence="2 3">GDMCC 1.2805</strain>
    </source>
</reference>
<dbReference type="RefSeq" id="WP_354615195.1">
    <property type="nucleotide sequence ID" value="NZ_JBEXAE010000003.1"/>
</dbReference>
<feature type="transmembrane region" description="Helical" evidence="1">
    <location>
        <begin position="20"/>
        <end position="41"/>
    </location>
</feature>
<protein>
    <recommendedName>
        <fullName evidence="4">DUF3899 domain-containing protein</fullName>
    </recommendedName>
</protein>
<accession>A0ABV2SUG2</accession>
<feature type="transmembrane region" description="Helical" evidence="1">
    <location>
        <begin position="53"/>
        <end position="74"/>
    </location>
</feature>
<gene>
    <name evidence="2" type="ORF">ABXZ36_09105</name>
</gene>
<feature type="transmembrane region" description="Helical" evidence="1">
    <location>
        <begin position="116"/>
        <end position="139"/>
    </location>
</feature>
<keyword evidence="3" id="KW-1185">Reference proteome</keyword>
<organism evidence="2 3">
    <name type="scientific">Sediminicola arcticus</name>
    <dbReference type="NCBI Taxonomy" id="1574308"/>
    <lineage>
        <taxon>Bacteria</taxon>
        <taxon>Pseudomonadati</taxon>
        <taxon>Bacteroidota</taxon>
        <taxon>Flavobacteriia</taxon>
        <taxon>Flavobacteriales</taxon>
        <taxon>Flavobacteriaceae</taxon>
        <taxon>Sediminicola</taxon>
    </lineage>
</organism>
<keyword evidence="1" id="KW-0472">Membrane</keyword>
<keyword evidence="1" id="KW-1133">Transmembrane helix</keyword>
<comment type="caution">
    <text evidence="2">The sequence shown here is derived from an EMBL/GenBank/DDBJ whole genome shotgun (WGS) entry which is preliminary data.</text>
</comment>
<evidence type="ECO:0000313" key="3">
    <source>
        <dbReference type="Proteomes" id="UP001549799"/>
    </source>
</evidence>
<sequence length="143" mass="16877">MDKKSTYGKWENYRITQLSFINNFVIVLSVALIGYVFDFIKPSNIIFDCTQKFFFWVGLLLIIVSVFLGILAAINRLEDFRLTAKIARNREKDNRESIKLDRNKAKIIGKKTWRQFVWQITTFGISFLCFSVTILIEYWTKIT</sequence>
<dbReference type="EMBL" id="JBEXAE010000003">
    <property type="protein sequence ID" value="MET6990803.1"/>
    <property type="molecule type" value="Genomic_DNA"/>
</dbReference>
<name>A0ABV2SUG2_9FLAO</name>
<proteinExistence type="predicted"/>
<keyword evidence="1" id="KW-0812">Transmembrane</keyword>
<evidence type="ECO:0000256" key="1">
    <source>
        <dbReference type="SAM" id="Phobius"/>
    </source>
</evidence>
<dbReference type="Proteomes" id="UP001549799">
    <property type="component" value="Unassembled WGS sequence"/>
</dbReference>